<sequence length="193" mass="22938">MSKELSDMTLEELWKLFPIILKEHNTDYLNWYNDEKQQLLEIIDKGDIKRINHIGSSSVKGLISKPIVDILLEINNEINIDQLISKLINNGWTIMSSEKSPILNMSFNKGYTIKGFAEKVFHLHVRYYDNWNELYFRDYLREHEEVADEYGRLKLSLLDKYKNNRDGYTNAKTDFILKYTEKAKEEFGDKYKP</sequence>
<name>A0ACB5ULR3_9FIRM</name>
<gene>
    <name evidence="1" type="ORF">AN2V17_27960</name>
</gene>
<comment type="caution">
    <text evidence="1">The sequence shown here is derived from an EMBL/GenBank/DDBJ whole genome shotgun (WGS) entry which is preliminary data.</text>
</comment>
<dbReference type="Proteomes" id="UP001374599">
    <property type="component" value="Unassembled WGS sequence"/>
</dbReference>
<dbReference type="EMBL" id="BTPU01000046">
    <property type="protein sequence ID" value="GMQ63562.1"/>
    <property type="molecule type" value="Genomic_DNA"/>
</dbReference>
<evidence type="ECO:0000313" key="1">
    <source>
        <dbReference type="EMBL" id="GMQ63562.1"/>
    </source>
</evidence>
<evidence type="ECO:0000313" key="2">
    <source>
        <dbReference type="Proteomes" id="UP001374599"/>
    </source>
</evidence>
<proteinExistence type="predicted"/>
<keyword evidence="2" id="KW-1185">Reference proteome</keyword>
<accession>A0ACB5ULR3</accession>
<reference evidence="1" key="1">
    <citation type="submission" date="2023-09" db="EMBL/GenBank/DDBJ databases">
        <title>Vallitalea sediminicola and Vallitalea maricola sp. nov., anaerobic bacteria isolated from marine sediment.</title>
        <authorList>
            <person name="Hirano S."/>
            <person name="Maeda A."/>
            <person name="Terahara T."/>
            <person name="Mori K."/>
            <person name="Hamada M."/>
            <person name="Matsumoto R."/>
            <person name="Kobayashi T."/>
        </authorList>
    </citation>
    <scope>NUCLEOTIDE SEQUENCE</scope>
    <source>
        <strain evidence="1">AN17-2</strain>
    </source>
</reference>
<protein>
    <submittedName>
        <fullName evidence="1">GrpB family protein</fullName>
    </submittedName>
</protein>
<organism evidence="1 2">
    <name type="scientific">Vallitalea maricola</name>
    <dbReference type="NCBI Taxonomy" id="3074433"/>
    <lineage>
        <taxon>Bacteria</taxon>
        <taxon>Bacillati</taxon>
        <taxon>Bacillota</taxon>
        <taxon>Clostridia</taxon>
        <taxon>Lachnospirales</taxon>
        <taxon>Vallitaleaceae</taxon>
        <taxon>Vallitalea</taxon>
    </lineage>
</organism>